<evidence type="ECO:0000313" key="1">
    <source>
        <dbReference type="EMBL" id="KAG0422061.1"/>
    </source>
</evidence>
<comment type="caution">
    <text evidence="1">The sequence shown here is derived from an EMBL/GenBank/DDBJ whole genome shotgun (WGS) entry which is preliminary data.</text>
</comment>
<reference evidence="1 2" key="1">
    <citation type="journal article" date="2020" name="Cell">
        <title>Large-Scale Comparative Analyses of Tick Genomes Elucidate Their Genetic Diversity and Vector Capacities.</title>
        <authorList>
            <consortium name="Tick Genome and Microbiome Consortium (TIGMIC)"/>
            <person name="Jia N."/>
            <person name="Wang J."/>
            <person name="Shi W."/>
            <person name="Du L."/>
            <person name="Sun Y."/>
            <person name="Zhan W."/>
            <person name="Jiang J.F."/>
            <person name="Wang Q."/>
            <person name="Zhang B."/>
            <person name="Ji P."/>
            <person name="Bell-Sakyi L."/>
            <person name="Cui X.M."/>
            <person name="Yuan T.T."/>
            <person name="Jiang B.G."/>
            <person name="Yang W.F."/>
            <person name="Lam T.T."/>
            <person name="Chang Q.C."/>
            <person name="Ding S.J."/>
            <person name="Wang X.J."/>
            <person name="Zhu J.G."/>
            <person name="Ruan X.D."/>
            <person name="Zhao L."/>
            <person name="Wei J.T."/>
            <person name="Ye R.Z."/>
            <person name="Que T.C."/>
            <person name="Du C.H."/>
            <person name="Zhou Y.H."/>
            <person name="Cheng J.X."/>
            <person name="Dai P.F."/>
            <person name="Guo W.B."/>
            <person name="Han X.H."/>
            <person name="Huang E.J."/>
            <person name="Li L.F."/>
            <person name="Wei W."/>
            <person name="Gao Y.C."/>
            <person name="Liu J.Z."/>
            <person name="Shao H.Z."/>
            <person name="Wang X."/>
            <person name="Wang C.C."/>
            <person name="Yang T.C."/>
            <person name="Huo Q.B."/>
            <person name="Li W."/>
            <person name="Chen H.Y."/>
            <person name="Chen S.E."/>
            <person name="Zhou L.G."/>
            <person name="Ni X.B."/>
            <person name="Tian J.H."/>
            <person name="Sheng Y."/>
            <person name="Liu T."/>
            <person name="Pan Y.S."/>
            <person name="Xia L.Y."/>
            <person name="Li J."/>
            <person name="Zhao F."/>
            <person name="Cao W.C."/>
        </authorList>
    </citation>
    <scope>NUCLEOTIDE SEQUENCE [LARGE SCALE GENOMIC DNA]</scope>
    <source>
        <strain evidence="1">Iper-2018</strain>
    </source>
</reference>
<organism evidence="1 2">
    <name type="scientific">Ixodes persulcatus</name>
    <name type="common">Taiga tick</name>
    <dbReference type="NCBI Taxonomy" id="34615"/>
    <lineage>
        <taxon>Eukaryota</taxon>
        <taxon>Metazoa</taxon>
        <taxon>Ecdysozoa</taxon>
        <taxon>Arthropoda</taxon>
        <taxon>Chelicerata</taxon>
        <taxon>Arachnida</taxon>
        <taxon>Acari</taxon>
        <taxon>Parasitiformes</taxon>
        <taxon>Ixodida</taxon>
        <taxon>Ixodoidea</taxon>
        <taxon>Ixodidae</taxon>
        <taxon>Ixodinae</taxon>
        <taxon>Ixodes</taxon>
    </lineage>
</organism>
<accession>A0AC60PMD2</accession>
<proteinExistence type="predicted"/>
<evidence type="ECO:0000313" key="2">
    <source>
        <dbReference type="Proteomes" id="UP000805193"/>
    </source>
</evidence>
<dbReference type="EMBL" id="JABSTQ010010279">
    <property type="protein sequence ID" value="KAG0422061.1"/>
    <property type="molecule type" value="Genomic_DNA"/>
</dbReference>
<keyword evidence="2" id="KW-1185">Reference proteome</keyword>
<protein>
    <submittedName>
        <fullName evidence="1">Uncharacterized protein</fullName>
    </submittedName>
</protein>
<dbReference type="Proteomes" id="UP000805193">
    <property type="component" value="Unassembled WGS sequence"/>
</dbReference>
<name>A0AC60PMD2_IXOPE</name>
<gene>
    <name evidence="1" type="ORF">HPB47_002084</name>
</gene>
<sequence>MPCHSRLASDCSDDVRPGKVQAFPCRRHCPSLRLPVGGSPRDPLSRRRQCVRARRSSSAADAGVGLGGVSGVPGDLSPFPDRDLGSRPRRRRPNPSSGSRD</sequence>